<gene>
    <name evidence="4" type="primary">ccdc149</name>
    <name evidence="4" type="ORF">Tcan_08406</name>
</gene>
<dbReference type="AlphaFoldDB" id="A0A0B2VSN0"/>
<dbReference type="InterPro" id="IPR019179">
    <property type="entry name" value="CC149"/>
</dbReference>
<dbReference type="Pfam" id="PF09789">
    <property type="entry name" value="CC149"/>
    <property type="match status" value="1"/>
</dbReference>
<dbReference type="OrthoDB" id="5917629at2759"/>
<dbReference type="PANTHER" id="PTHR21682">
    <property type="entry name" value="COILED-COIL DOMAIN-CONTAINING PROTEIN 149"/>
    <property type="match status" value="1"/>
</dbReference>
<dbReference type="Proteomes" id="UP000031036">
    <property type="component" value="Unassembled WGS sequence"/>
</dbReference>
<protein>
    <submittedName>
        <fullName evidence="4">Coiled-coil domain-containing protein</fullName>
    </submittedName>
</protein>
<dbReference type="PANTHER" id="PTHR21682:SF2">
    <property type="entry name" value="COILED-COIL DOMAIN-CONTAINING PROTEIN 149"/>
    <property type="match status" value="1"/>
</dbReference>
<evidence type="ECO:0000313" key="4">
    <source>
        <dbReference type="EMBL" id="KHN84402.1"/>
    </source>
</evidence>
<feature type="coiled-coil region" evidence="3">
    <location>
        <begin position="186"/>
        <end position="249"/>
    </location>
</feature>
<keyword evidence="5" id="KW-1185">Reference proteome</keyword>
<accession>A0A0B2VSN0</accession>
<name>A0A0B2VSN0_TOXCA</name>
<comment type="similarity">
    <text evidence="1">Belongs to the CCDC149 family.</text>
</comment>
<evidence type="ECO:0000256" key="2">
    <source>
        <dbReference type="ARBA" id="ARBA00023054"/>
    </source>
</evidence>
<evidence type="ECO:0000256" key="1">
    <source>
        <dbReference type="ARBA" id="ARBA00005872"/>
    </source>
</evidence>
<comment type="caution">
    <text evidence="4">The sequence shown here is derived from an EMBL/GenBank/DDBJ whole genome shotgun (WGS) entry which is preliminary data.</text>
</comment>
<evidence type="ECO:0000313" key="5">
    <source>
        <dbReference type="Proteomes" id="UP000031036"/>
    </source>
</evidence>
<dbReference type="STRING" id="6265.A0A0B2VSN0"/>
<reference evidence="4 5" key="1">
    <citation type="submission" date="2014-11" db="EMBL/GenBank/DDBJ databases">
        <title>Genetic blueprint of the zoonotic pathogen Toxocara canis.</title>
        <authorList>
            <person name="Zhu X.-Q."/>
            <person name="Korhonen P.K."/>
            <person name="Cai H."/>
            <person name="Young N.D."/>
            <person name="Nejsum P."/>
            <person name="von Samson-Himmelstjerna G."/>
            <person name="Boag P.R."/>
            <person name="Tan P."/>
            <person name="Li Q."/>
            <person name="Min J."/>
            <person name="Yang Y."/>
            <person name="Wang X."/>
            <person name="Fang X."/>
            <person name="Hall R.S."/>
            <person name="Hofmann A."/>
            <person name="Sternberg P.W."/>
            <person name="Jex A.R."/>
            <person name="Gasser R.B."/>
        </authorList>
    </citation>
    <scope>NUCLEOTIDE SEQUENCE [LARGE SCALE GENOMIC DNA]</scope>
    <source>
        <strain evidence="4">PN_DK_2014</strain>
    </source>
</reference>
<dbReference type="EMBL" id="JPKZ01000986">
    <property type="protein sequence ID" value="KHN84402.1"/>
    <property type="molecule type" value="Genomic_DNA"/>
</dbReference>
<proteinExistence type="inferred from homology"/>
<sequence>MDQYCSKALNAERSIEIQIEALKKKCTSKSEALLSLSQQFASCQEERDQYEEAAKNFKKKLSEAEQSHRVISQEYARFESKAAREKDALIKENEQLQQNVQRLVIENNSLKAEIKDVKSECKALRQKLARFEVEKLYKDEAANEHTTNAATGSTCHGEGEGPAHGSTLLETFEKINTQNCHLQQDVQSLLCEKEELICDRDELKKKVQRLSQELSYLLNGDPNRIVNDIDGVLAENRYLKARLENAQEETGLTRAALKKYRRMVNQKLKVRSNSADEEPQLTNGGQATFGAYTAEQISRVLGSKSLELNDGDYRALSVALLDSCNDKLIALTHQRNANKILGRRVTELEAQLLQRNSQDKSPDRLQSRRVPFISASVGIQCDIVEQKTVKTEL</sequence>
<keyword evidence="2 3" id="KW-0175">Coiled coil</keyword>
<dbReference type="OMA" id="INMKQIR"/>
<feature type="coiled-coil region" evidence="3">
    <location>
        <begin position="33"/>
        <end position="134"/>
    </location>
</feature>
<organism evidence="4 5">
    <name type="scientific">Toxocara canis</name>
    <name type="common">Canine roundworm</name>
    <dbReference type="NCBI Taxonomy" id="6265"/>
    <lineage>
        <taxon>Eukaryota</taxon>
        <taxon>Metazoa</taxon>
        <taxon>Ecdysozoa</taxon>
        <taxon>Nematoda</taxon>
        <taxon>Chromadorea</taxon>
        <taxon>Rhabditida</taxon>
        <taxon>Spirurina</taxon>
        <taxon>Ascaridomorpha</taxon>
        <taxon>Ascaridoidea</taxon>
        <taxon>Toxocaridae</taxon>
        <taxon>Toxocara</taxon>
    </lineage>
</organism>
<evidence type="ECO:0000256" key="3">
    <source>
        <dbReference type="SAM" id="Coils"/>
    </source>
</evidence>